<feature type="domain" description="Carrier" evidence="7">
    <location>
        <begin position="2225"/>
        <end position="2299"/>
    </location>
</feature>
<sequence length="2382" mass="246625">MSWMVPIGAADPDALRRRAAEAADRLAAGAEPTGRAAPAGAAHRLVATGGDRAALVAALRSAAAGEHPEGVRTATGTDVPRLALVFSGEGTQWPGMGDGLSGCAPYAAALDRCDAAVRALGGWSVTEEIRRPAASTRLAETAVAQPAIVAVEIGLLALLKSLGVRPDVVIGHSLGEITAAYAAGALGVEDAMAVAYHQGRMLQRATGGGGMLAVGLSAEQATRLLADLPAGLSLAAVNGPASVVLSGERSALDAAVARLAADRVFHRDLGINYAFHSPQMEPFTGELVADLRPLLRNGPTTTDMVSTVHGDLVGGDRLGAEHWGMLSRRPVRFLDAVARADAAVHLEVSPTPVLRTALLQCLGGRPGTTVLGSLRPDRDAAEAVHALAADLYLAGLPVTWDALPTVTRTAGAPAADEPERVSVGSPVVDRLRAGSPAGLGHRVREYVVDRAAEVLGRDRAEIPADAGLFALGFDSLTAVRLAERLAADLRPHVPVGPTVAFDHPTVADLAAHLAAGLGGEADRPAAGAAAPSGTGRASASDEPIAVVGMACRVPGADGPDEFWRLLRDGVDATGPVPRDRWDVDALHGDDPLEPGTIYARRGGFLPTVDTFDADFFGISAVEAESMDPQQRLLLEVAWEALEHAGMPADRLRGTRSGVFAGLSIDDYKGLQIADPARIDGYTGTGNLFCVAAGRLSYVLGLRGPSMAVDTGCSSSLVTVHLAAQALRAGECDLALAGGAHLMLAPDITLFLCRAGALAPDGRCKTFDAAADGYSRGEGAGMVVLKRLSDAIADGDDIHAVLAGSAVNHDGASSGLTVPNGTAQQELLTDALRAAGLAPADVDYLEAHGTGTPLGDPIELRAAADVLGRDRRDPLLVGSVKTNIGHLEAAAGVVGLIKTVLALRHRWIPAHLNFRTPNPRLPWDELPLSVATSGRPWPEGPDGRPRVAGVSSFGIGGTNAHVLLAEHRPAPTPAVPTPAPAGGPVGRVGPGDAEGGAGPDRPVAPAGDGATAGLLLPLSAGSPAALRALAGRYADHLDRHPELPAPAVCAAAARFRAPLRHRLAVTAADRAELRHHLDRYARGQADGPVSGEVRDAPRIAFVFPGQGCQYPGMGRELYDTEPVFRAALRECADILGEHLGDDLVRVLHDGGELLHRTGWTQPAVVAVEYALARLWGSWGLEPAVVLGHSVGEYAAACVAGVLPIDQALRLVAVRARLMDALPAGGRMLAVAADGAATEAVLAGHPEVSVAAYNGPAETVVSGPADAVEGVARALAGAGVRHRDLRVSHAFHSALMDPVRAGLTAEAARLRPAEPRVDLVSTVTGRPLDGPMDAEHWWRNAREPVRFAEAVGRLGELDCGLVLELGPDPVLGTLARRGALVPSGARWVPTMRRGRRDDAVARDALGAAFCTGAPVAWDRVYPDARRVPLPTYPFQRRRFWRDSRAGAARPADTGPLGERLRSPALTGSVFEQVVGPELPERLTDHGLFGATVVSAANHLAAILAGAAADGEPTVEVGDVTFPEPLTLTEGEQVRVQVLLGTPDGGERSAEVVSAAGTDPARWRVHATGTVRPAGPAPAGADRPRDTAGTEVADLEDRMRDAGYRLGPRYHWLESVVRHGDEVDARLRRPRVVPPSTRPEPGLLDSCLRLVLALAPQALAADGGGLAVPVGVDRLAWYAPVDPADDDLTCRARLRSATPDGDDLVLDVTLRAAGRIRLVVDGLRLRRVRRTALLRDGDAGDRLRHRVDWRPTGPARGRTTSDTSGGWLLLADGGGVADRVAAAVRDGGGTCRTVAPAAVADHPGGLPALLADPGPEPLRGVALLWPLDDGPGVPGGAAALHDRQTHGAHAALHLLHAQAARHPEARLVLVTRGSQQTDAGPVDPTHAAVWGLGRVAMTERPDADVVLLDLPPDGGDPDADAAAVLAALTAPAPPPQQAVRPAGRLVPRLLPAPADRPESLPVRPDGGYLVTGGTGGLGRQVAAWLLDRGAGRVWLLSRGATTVEGAEPFAGEGDRVRTLACDVTDPVALELAVAAARRAGPPLRGVVHAAGGLDDAPLGAQTPDRLDTPLRPKLAAAQLHLATLHDQLDFFVLFSSLAGVVGTAGQAGYAAGNAFLDALAAHRRAVGLPAVSIAWGPWARTGMAARLGERERERLTAFGLHPLDPADGLDVLAGSASAPPCLVVADADWSRLAGHLPRRWQPGLYAELVDAAPAARAAGPGSGRTQQPPQSPRERILAEIWAEVFRVDRVGVTDNFFDLGGDSILSLRLVGAARRAGLRIAEADVFAHPTVRDLAAVATDDREDAGPETGDRAAGGRTGPGPDHPTGERAPAGGSRRAPADLAAFADAGLDASDLTALAEQLAGAGSGRPNGRPIAPETLRKDKP</sequence>
<dbReference type="InterPro" id="IPR014030">
    <property type="entry name" value="Ketoacyl_synth_N"/>
</dbReference>
<dbReference type="CDD" id="cd00833">
    <property type="entry name" value="PKS"/>
    <property type="match status" value="1"/>
</dbReference>
<dbReference type="SMART" id="SM00826">
    <property type="entry name" value="PKS_DH"/>
    <property type="match status" value="1"/>
</dbReference>
<dbReference type="SMART" id="SM00823">
    <property type="entry name" value="PKS_PP"/>
    <property type="match status" value="2"/>
</dbReference>
<dbReference type="InterPro" id="IPR001227">
    <property type="entry name" value="Ac_transferase_dom_sf"/>
</dbReference>
<dbReference type="SUPFAM" id="SSF53901">
    <property type="entry name" value="Thiolase-like"/>
    <property type="match status" value="1"/>
</dbReference>
<dbReference type="SMART" id="SM00822">
    <property type="entry name" value="PKS_KR"/>
    <property type="match status" value="1"/>
</dbReference>
<dbReference type="CDD" id="cd08952">
    <property type="entry name" value="KR_1_SDR_x"/>
    <property type="match status" value="1"/>
</dbReference>
<keyword evidence="11" id="KW-1185">Reference proteome</keyword>
<feature type="domain" description="Ketosynthase family 3 (KS3)" evidence="8">
    <location>
        <begin position="541"/>
        <end position="965"/>
    </location>
</feature>
<accession>A0A1C6UF14</accession>
<dbReference type="SUPFAM" id="SSF52151">
    <property type="entry name" value="FabD/lysophospholipase-like"/>
    <property type="match status" value="2"/>
</dbReference>
<evidence type="ECO:0000313" key="10">
    <source>
        <dbReference type="EMBL" id="SCL52670.1"/>
    </source>
</evidence>
<feature type="region of interest" description="Disordered" evidence="6">
    <location>
        <begin position="969"/>
        <end position="1005"/>
    </location>
</feature>
<dbReference type="InterPro" id="IPR049552">
    <property type="entry name" value="PKS_DH_N"/>
</dbReference>
<dbReference type="Gene3D" id="3.10.129.110">
    <property type="entry name" value="Polyketide synthase dehydratase"/>
    <property type="match status" value="1"/>
</dbReference>
<dbReference type="Gene3D" id="3.40.50.720">
    <property type="entry name" value="NAD(P)-binding Rossmann-like Domain"/>
    <property type="match status" value="1"/>
</dbReference>
<dbReference type="Pfam" id="PF02801">
    <property type="entry name" value="Ketoacyl-synt_C"/>
    <property type="match status" value="1"/>
</dbReference>
<evidence type="ECO:0000256" key="4">
    <source>
        <dbReference type="ARBA" id="ARBA00022679"/>
    </source>
</evidence>
<dbReference type="PROSITE" id="PS50075">
    <property type="entry name" value="CARRIER"/>
    <property type="match status" value="2"/>
</dbReference>
<feature type="region of interest" description="Disordered" evidence="6">
    <location>
        <begin position="2294"/>
        <end position="2338"/>
    </location>
</feature>
<dbReference type="PROSITE" id="PS52004">
    <property type="entry name" value="KS3_2"/>
    <property type="match status" value="1"/>
</dbReference>
<evidence type="ECO:0000256" key="6">
    <source>
        <dbReference type="SAM" id="MobiDB-lite"/>
    </source>
</evidence>
<name>A0A1C6UF14_9ACTN</name>
<feature type="domain" description="Carrier" evidence="7">
    <location>
        <begin position="438"/>
        <end position="517"/>
    </location>
</feature>
<dbReference type="SMART" id="SM00827">
    <property type="entry name" value="PKS_AT"/>
    <property type="match status" value="2"/>
</dbReference>
<dbReference type="InterPro" id="IPR042104">
    <property type="entry name" value="PKS_dehydratase_sf"/>
</dbReference>
<dbReference type="InterPro" id="IPR020806">
    <property type="entry name" value="PKS_PP-bd"/>
</dbReference>
<dbReference type="GO" id="GO:0004312">
    <property type="term" value="F:fatty acid synthase activity"/>
    <property type="evidence" value="ECO:0007669"/>
    <property type="project" value="TreeGrafter"/>
</dbReference>
<dbReference type="Gene3D" id="3.30.70.3290">
    <property type="match status" value="2"/>
</dbReference>
<dbReference type="InterPro" id="IPR016035">
    <property type="entry name" value="Acyl_Trfase/lysoPLipase"/>
</dbReference>
<dbReference type="Pfam" id="PF14765">
    <property type="entry name" value="PS-DH"/>
    <property type="match status" value="1"/>
</dbReference>
<feature type="compositionally biased region" description="Low complexity" evidence="6">
    <location>
        <begin position="524"/>
        <end position="538"/>
    </location>
</feature>
<dbReference type="InterPro" id="IPR020841">
    <property type="entry name" value="PKS_Beta-ketoAc_synthase_dom"/>
</dbReference>
<dbReference type="InterPro" id="IPR018201">
    <property type="entry name" value="Ketoacyl_synth_AS"/>
</dbReference>
<dbReference type="GO" id="GO:0031177">
    <property type="term" value="F:phosphopantetheine binding"/>
    <property type="evidence" value="ECO:0007669"/>
    <property type="project" value="InterPro"/>
</dbReference>
<keyword evidence="2" id="KW-0596">Phosphopantetheine</keyword>
<dbReference type="SMART" id="SM01294">
    <property type="entry name" value="PKS_PP_betabranch"/>
    <property type="match status" value="1"/>
</dbReference>
<evidence type="ECO:0000313" key="11">
    <source>
        <dbReference type="Proteomes" id="UP000199001"/>
    </source>
</evidence>
<dbReference type="InterPro" id="IPR016039">
    <property type="entry name" value="Thiolase-like"/>
</dbReference>
<feature type="compositionally biased region" description="Low complexity" evidence="6">
    <location>
        <begin position="2326"/>
        <end position="2338"/>
    </location>
</feature>
<dbReference type="GO" id="GO:0004315">
    <property type="term" value="F:3-oxoacyl-[acyl-carrier-protein] synthase activity"/>
    <property type="evidence" value="ECO:0007669"/>
    <property type="project" value="InterPro"/>
</dbReference>
<feature type="region of interest" description="C-terminal hotdog fold" evidence="5">
    <location>
        <begin position="1586"/>
        <end position="1731"/>
    </location>
</feature>
<proteinExistence type="predicted"/>
<evidence type="ECO:0000256" key="1">
    <source>
        <dbReference type="ARBA" id="ARBA00001957"/>
    </source>
</evidence>
<keyword evidence="4 10" id="KW-0808">Transferase</keyword>
<reference evidence="11" key="1">
    <citation type="submission" date="2016-06" db="EMBL/GenBank/DDBJ databases">
        <authorList>
            <person name="Varghese N."/>
            <person name="Submissions Spin"/>
        </authorList>
    </citation>
    <scope>NUCLEOTIDE SEQUENCE [LARGE SCALE GENOMIC DNA]</scope>
    <source>
        <strain evidence="11">DSM 43903</strain>
    </source>
</reference>
<comment type="cofactor">
    <cofactor evidence="1">
        <name>pantetheine 4'-phosphate</name>
        <dbReference type="ChEBI" id="CHEBI:47942"/>
    </cofactor>
</comment>
<dbReference type="PANTHER" id="PTHR43775">
    <property type="entry name" value="FATTY ACID SYNTHASE"/>
    <property type="match status" value="1"/>
</dbReference>
<dbReference type="FunFam" id="1.10.1200.10:FF:000005">
    <property type="entry name" value="Nonribosomal peptide synthetase 1"/>
    <property type="match status" value="1"/>
</dbReference>
<dbReference type="Pfam" id="PF00550">
    <property type="entry name" value="PP-binding"/>
    <property type="match status" value="2"/>
</dbReference>
<dbReference type="Gene3D" id="1.10.1200.10">
    <property type="entry name" value="ACP-like"/>
    <property type="match status" value="2"/>
</dbReference>
<dbReference type="FunFam" id="3.40.47.10:FF:000019">
    <property type="entry name" value="Polyketide synthase type I"/>
    <property type="match status" value="1"/>
</dbReference>
<dbReference type="Pfam" id="PF08659">
    <property type="entry name" value="KR"/>
    <property type="match status" value="1"/>
</dbReference>
<dbReference type="Proteomes" id="UP000199001">
    <property type="component" value="Unassembled WGS sequence"/>
</dbReference>
<dbReference type="InterPro" id="IPR050091">
    <property type="entry name" value="PKS_NRPS_Biosynth_Enz"/>
</dbReference>
<dbReference type="InterPro" id="IPR014043">
    <property type="entry name" value="Acyl_transferase_dom"/>
</dbReference>
<dbReference type="Pfam" id="PF21089">
    <property type="entry name" value="PKS_DH_N"/>
    <property type="match status" value="1"/>
</dbReference>
<evidence type="ECO:0000256" key="5">
    <source>
        <dbReference type="PROSITE-ProRule" id="PRU01363"/>
    </source>
</evidence>
<dbReference type="InterPro" id="IPR057326">
    <property type="entry name" value="KR_dom"/>
</dbReference>
<evidence type="ECO:0000259" key="9">
    <source>
        <dbReference type="PROSITE" id="PS52019"/>
    </source>
</evidence>
<feature type="region of interest" description="Disordered" evidence="6">
    <location>
        <begin position="2358"/>
        <end position="2382"/>
    </location>
</feature>
<dbReference type="PANTHER" id="PTHR43775:SF37">
    <property type="entry name" value="SI:DKEY-61P9.11"/>
    <property type="match status" value="1"/>
</dbReference>
<feature type="region of interest" description="N-terminal hotdog fold" evidence="5">
    <location>
        <begin position="1451"/>
        <end position="1575"/>
    </location>
</feature>
<dbReference type="InterPro" id="IPR006162">
    <property type="entry name" value="Ppantetheine_attach_site"/>
</dbReference>
<protein>
    <submittedName>
        <fullName evidence="10">Acyl transferase domain-containing protein</fullName>
    </submittedName>
</protein>
<dbReference type="InterPro" id="IPR016036">
    <property type="entry name" value="Malonyl_transacylase_ACP-bd"/>
</dbReference>
<dbReference type="SMART" id="SM00825">
    <property type="entry name" value="PKS_KS"/>
    <property type="match status" value="1"/>
</dbReference>
<dbReference type="Pfam" id="PF00109">
    <property type="entry name" value="ketoacyl-synt"/>
    <property type="match status" value="1"/>
</dbReference>
<dbReference type="InterPro" id="IPR036291">
    <property type="entry name" value="NAD(P)-bd_dom_sf"/>
</dbReference>
<feature type="region of interest" description="Disordered" evidence="6">
    <location>
        <begin position="520"/>
        <end position="541"/>
    </location>
</feature>
<feature type="active site" description="Proton acceptor; for dehydratase activity" evidence="5">
    <location>
        <position position="1483"/>
    </location>
</feature>
<dbReference type="InterPro" id="IPR049900">
    <property type="entry name" value="PKS_mFAS_DH"/>
</dbReference>
<dbReference type="InterPro" id="IPR009081">
    <property type="entry name" value="PP-bd_ACP"/>
</dbReference>
<evidence type="ECO:0000256" key="2">
    <source>
        <dbReference type="ARBA" id="ARBA00022450"/>
    </source>
</evidence>
<dbReference type="InterPro" id="IPR036736">
    <property type="entry name" value="ACP-like_sf"/>
</dbReference>
<dbReference type="SUPFAM" id="SSF55048">
    <property type="entry name" value="Probable ACP-binding domain of malonyl-CoA ACP transacylase"/>
    <property type="match status" value="2"/>
</dbReference>
<feature type="active site" description="Proton donor; for dehydratase activity" evidence="5">
    <location>
        <position position="1642"/>
    </location>
</feature>
<evidence type="ECO:0000259" key="8">
    <source>
        <dbReference type="PROSITE" id="PS52004"/>
    </source>
</evidence>
<dbReference type="InterPro" id="IPR014031">
    <property type="entry name" value="Ketoacyl_synth_C"/>
</dbReference>
<dbReference type="STRING" id="47855.GA0070606_1995"/>
<dbReference type="Gene3D" id="3.40.366.10">
    <property type="entry name" value="Malonyl-Coenzyme A Acyl Carrier Protein, domain 2"/>
    <property type="match status" value="2"/>
</dbReference>
<organism evidence="10 11">
    <name type="scientific">Micromonospora citrea</name>
    <dbReference type="NCBI Taxonomy" id="47855"/>
    <lineage>
        <taxon>Bacteria</taxon>
        <taxon>Bacillati</taxon>
        <taxon>Actinomycetota</taxon>
        <taxon>Actinomycetes</taxon>
        <taxon>Micromonosporales</taxon>
        <taxon>Micromonosporaceae</taxon>
        <taxon>Micromonospora</taxon>
    </lineage>
</organism>
<dbReference type="Gene3D" id="3.40.47.10">
    <property type="match status" value="1"/>
</dbReference>
<keyword evidence="3" id="KW-0597">Phosphoprotein</keyword>
<evidence type="ECO:0000259" key="7">
    <source>
        <dbReference type="PROSITE" id="PS50075"/>
    </source>
</evidence>
<dbReference type="InterPro" id="IPR020807">
    <property type="entry name" value="PKS_DH"/>
</dbReference>
<dbReference type="Pfam" id="PF00698">
    <property type="entry name" value="Acyl_transf_1"/>
    <property type="match status" value="2"/>
</dbReference>
<dbReference type="SUPFAM" id="SSF47336">
    <property type="entry name" value="ACP-like"/>
    <property type="match status" value="2"/>
</dbReference>
<feature type="domain" description="PKS/mFAS DH" evidence="9">
    <location>
        <begin position="1451"/>
        <end position="1731"/>
    </location>
</feature>
<dbReference type="GO" id="GO:0006633">
    <property type="term" value="P:fatty acid biosynthetic process"/>
    <property type="evidence" value="ECO:0007669"/>
    <property type="project" value="InterPro"/>
</dbReference>
<dbReference type="PROSITE" id="PS00012">
    <property type="entry name" value="PHOSPHOPANTETHEINE"/>
    <property type="match status" value="2"/>
</dbReference>
<gene>
    <name evidence="10" type="ORF">GA0070606_1995</name>
</gene>
<evidence type="ECO:0000256" key="3">
    <source>
        <dbReference type="ARBA" id="ARBA00022553"/>
    </source>
</evidence>
<dbReference type="InterPro" id="IPR013968">
    <property type="entry name" value="PKS_KR"/>
</dbReference>
<dbReference type="SUPFAM" id="SSF51735">
    <property type="entry name" value="NAD(P)-binding Rossmann-fold domains"/>
    <property type="match status" value="2"/>
</dbReference>
<feature type="compositionally biased region" description="Gly residues" evidence="6">
    <location>
        <begin position="982"/>
        <end position="997"/>
    </location>
</feature>
<dbReference type="InterPro" id="IPR049551">
    <property type="entry name" value="PKS_DH_C"/>
</dbReference>
<feature type="compositionally biased region" description="Pro residues" evidence="6">
    <location>
        <begin position="969"/>
        <end position="980"/>
    </location>
</feature>
<dbReference type="PROSITE" id="PS52019">
    <property type="entry name" value="PKS_MFAS_DH"/>
    <property type="match status" value="1"/>
</dbReference>
<dbReference type="EMBL" id="FMHZ01000002">
    <property type="protein sequence ID" value="SCL52670.1"/>
    <property type="molecule type" value="Genomic_DNA"/>
</dbReference>
<dbReference type="PROSITE" id="PS00606">
    <property type="entry name" value="KS3_1"/>
    <property type="match status" value="1"/>
</dbReference>
<dbReference type="Pfam" id="PF22621">
    <property type="entry name" value="CurL-like_PKS_C"/>
    <property type="match status" value="1"/>
</dbReference>